<dbReference type="InterPro" id="IPR011249">
    <property type="entry name" value="Metalloenz_LuxS/M16"/>
</dbReference>
<organism evidence="3">
    <name type="scientific">marine metagenome</name>
    <dbReference type="NCBI Taxonomy" id="408172"/>
    <lineage>
        <taxon>unclassified sequences</taxon>
        <taxon>metagenomes</taxon>
        <taxon>ecological metagenomes</taxon>
    </lineage>
</organism>
<sequence length="409" mass="43944">MRRLPVVSVRLFMRAGEAALRVHSAGLATLTGEALDGGTKKRTGRELADALESVGARLGASAGWEGTSVSLYCLADRLEEGLTLLAEAVTQPGFPSDEVERAQEQQIAGIRQRSMDPGSLANDVAISRYFAEAVPYSRPLEGTLESVAGLTRTDLISYGDANYRPENGGLVIVGDVDPSEVADLAEKHLGTWAGGPSPSGHFSVEPDTRERRVLVVDRPGSVQSEIRIGHVGVERSTPDYFPLSIANMVLGGTFSSRLNLNLRERNGFTYGVRSRFAFRSRPGPFEVSTAVGTEVTAPAVQEIIRELDGLLEQGPTDEEVTACRDFAAGVFGLQLETVGQIATRVAQLVVYGLPDSYFHEYRDKVRAVTTEAVTEAARRHLRPAEAQVVIVGDAKEISGPLQDLGLGDL</sequence>
<dbReference type="Pfam" id="PF05193">
    <property type="entry name" value="Peptidase_M16_C"/>
    <property type="match status" value="1"/>
</dbReference>
<dbReference type="EMBL" id="UINC01048169">
    <property type="protein sequence ID" value="SVB58377.1"/>
    <property type="molecule type" value="Genomic_DNA"/>
</dbReference>
<dbReference type="InterPro" id="IPR050361">
    <property type="entry name" value="MPP/UQCRC_Complex"/>
</dbReference>
<evidence type="ECO:0008006" key="4">
    <source>
        <dbReference type="Google" id="ProtNLM"/>
    </source>
</evidence>
<feature type="domain" description="Peptidase M16 N-terminal" evidence="1">
    <location>
        <begin position="6"/>
        <end position="106"/>
    </location>
</feature>
<evidence type="ECO:0000313" key="3">
    <source>
        <dbReference type="EMBL" id="SVB58377.1"/>
    </source>
</evidence>
<gene>
    <name evidence="3" type="ORF">METZ01_LOCUS211231</name>
</gene>
<dbReference type="GO" id="GO:0046872">
    <property type="term" value="F:metal ion binding"/>
    <property type="evidence" value="ECO:0007669"/>
    <property type="project" value="InterPro"/>
</dbReference>
<accession>A0A382F8G6</accession>
<dbReference type="SUPFAM" id="SSF63411">
    <property type="entry name" value="LuxS/MPP-like metallohydrolase"/>
    <property type="match status" value="2"/>
</dbReference>
<dbReference type="Pfam" id="PF00675">
    <property type="entry name" value="Peptidase_M16"/>
    <property type="match status" value="1"/>
</dbReference>
<name>A0A382F8G6_9ZZZZ</name>
<feature type="non-terminal residue" evidence="3">
    <location>
        <position position="409"/>
    </location>
</feature>
<dbReference type="PANTHER" id="PTHR11851:SF224">
    <property type="entry name" value="PROCESSING PROTEASE"/>
    <property type="match status" value="1"/>
</dbReference>
<evidence type="ECO:0000259" key="1">
    <source>
        <dbReference type="Pfam" id="PF00675"/>
    </source>
</evidence>
<dbReference type="Gene3D" id="3.30.830.10">
    <property type="entry name" value="Metalloenzyme, LuxS/M16 peptidase-like"/>
    <property type="match status" value="2"/>
</dbReference>
<dbReference type="InterPro" id="IPR011765">
    <property type="entry name" value="Pept_M16_N"/>
</dbReference>
<protein>
    <recommendedName>
        <fullName evidence="4">Peptidase M16 C-terminal domain-containing protein</fullName>
    </recommendedName>
</protein>
<evidence type="ECO:0000259" key="2">
    <source>
        <dbReference type="Pfam" id="PF05193"/>
    </source>
</evidence>
<reference evidence="3" key="1">
    <citation type="submission" date="2018-05" db="EMBL/GenBank/DDBJ databases">
        <authorList>
            <person name="Lanie J.A."/>
            <person name="Ng W.-L."/>
            <person name="Kazmierczak K.M."/>
            <person name="Andrzejewski T.M."/>
            <person name="Davidsen T.M."/>
            <person name="Wayne K.J."/>
            <person name="Tettelin H."/>
            <person name="Glass J.I."/>
            <person name="Rusch D."/>
            <person name="Podicherti R."/>
            <person name="Tsui H.-C.T."/>
            <person name="Winkler M.E."/>
        </authorList>
    </citation>
    <scope>NUCLEOTIDE SEQUENCE</scope>
</reference>
<dbReference type="InterPro" id="IPR007863">
    <property type="entry name" value="Peptidase_M16_C"/>
</dbReference>
<dbReference type="PANTHER" id="PTHR11851">
    <property type="entry name" value="METALLOPROTEASE"/>
    <property type="match status" value="1"/>
</dbReference>
<dbReference type="AlphaFoldDB" id="A0A382F8G6"/>
<proteinExistence type="predicted"/>
<feature type="domain" description="Peptidase M16 C-terminal" evidence="2">
    <location>
        <begin position="150"/>
        <end position="324"/>
    </location>
</feature>